<evidence type="ECO:0000256" key="1">
    <source>
        <dbReference type="ARBA" id="ARBA00022515"/>
    </source>
</evidence>
<dbReference type="EMBL" id="JAIQ01000111">
    <property type="protein sequence ID" value="KLD98859.1"/>
    <property type="molecule type" value="Genomic_DNA"/>
</dbReference>
<dbReference type="GO" id="GO:0006269">
    <property type="term" value="P:DNA replication, synthesis of primer"/>
    <property type="evidence" value="ECO:0007669"/>
    <property type="project" value="UniProtKB-KW"/>
</dbReference>
<evidence type="ECO:0000256" key="3">
    <source>
        <dbReference type="ARBA" id="ARBA00023125"/>
    </source>
</evidence>
<dbReference type="Gene3D" id="1.10.860.10">
    <property type="entry name" value="DNAb Helicase, Chain A"/>
    <property type="match status" value="1"/>
</dbReference>
<dbReference type="PATRIC" id="fig|1447256.3.peg.1516"/>
<evidence type="ECO:0000313" key="6">
    <source>
        <dbReference type="Proteomes" id="UP000035514"/>
    </source>
</evidence>
<gene>
    <name evidence="5" type="ORF">AA20_07785</name>
</gene>
<organism evidence="5 6">
    <name type="scientific">Aliarcobacter butzleri L348</name>
    <dbReference type="NCBI Taxonomy" id="1447256"/>
    <lineage>
        <taxon>Bacteria</taxon>
        <taxon>Pseudomonadati</taxon>
        <taxon>Campylobacterota</taxon>
        <taxon>Epsilonproteobacteria</taxon>
        <taxon>Campylobacterales</taxon>
        <taxon>Arcobacteraceae</taxon>
        <taxon>Aliarcobacter</taxon>
    </lineage>
</organism>
<reference evidence="5 6" key="1">
    <citation type="submission" date="2014-01" db="EMBL/GenBank/DDBJ databases">
        <title>Development of a Comparative Genomic Fingerprinting Assay for High Resolution Genotyping of Arcobacter butzleri.</title>
        <authorList>
            <person name="Webb A.L."/>
            <person name="Inglis G.D."/>
            <person name="Kruczkiewicz P."/>
            <person name="Selinger L.B."/>
            <person name="Taboada E.N."/>
        </authorList>
    </citation>
    <scope>NUCLEOTIDE SEQUENCE [LARGE SCALE GENOMIC DNA]</scope>
    <source>
        <strain evidence="5 6">L348</strain>
    </source>
</reference>
<dbReference type="SUPFAM" id="SSF52540">
    <property type="entry name" value="P-loop containing nucleoside triphosphate hydrolases"/>
    <property type="match status" value="1"/>
</dbReference>
<dbReference type="GO" id="GO:0003677">
    <property type="term" value="F:DNA binding"/>
    <property type="evidence" value="ECO:0007669"/>
    <property type="project" value="UniProtKB-KW"/>
</dbReference>
<dbReference type="GO" id="GO:1990077">
    <property type="term" value="C:primosome complex"/>
    <property type="evidence" value="ECO:0007669"/>
    <property type="project" value="UniProtKB-KW"/>
</dbReference>
<dbReference type="PANTHER" id="PTHR30153:SF2">
    <property type="entry name" value="REPLICATIVE DNA HELICASE"/>
    <property type="match status" value="1"/>
</dbReference>
<dbReference type="AlphaFoldDB" id="A0A0G9JZ55"/>
<protein>
    <recommendedName>
        <fullName evidence="4">DNA helicase DnaB-like N-terminal domain-containing protein</fullName>
    </recommendedName>
</protein>
<dbReference type="Pfam" id="PF13481">
    <property type="entry name" value="AAA_25"/>
    <property type="match status" value="1"/>
</dbReference>
<name>A0A0G9JZ55_9BACT</name>
<dbReference type="SUPFAM" id="SSF48024">
    <property type="entry name" value="N-terminal domain of DnaB helicase"/>
    <property type="match status" value="1"/>
</dbReference>
<comment type="caution">
    <text evidence="5">The sequence shown here is derived from an EMBL/GenBank/DDBJ whole genome shotgun (WGS) entry which is preliminary data.</text>
</comment>
<dbReference type="InterPro" id="IPR007693">
    <property type="entry name" value="DNA_helicase_DnaB-like_N"/>
</dbReference>
<dbReference type="GO" id="GO:0003678">
    <property type="term" value="F:DNA helicase activity"/>
    <property type="evidence" value="ECO:0007669"/>
    <property type="project" value="InterPro"/>
</dbReference>
<dbReference type="RefSeq" id="WP_046996872.1">
    <property type="nucleotide sequence ID" value="NZ_JAIQ01000111.1"/>
</dbReference>
<dbReference type="Pfam" id="PF00772">
    <property type="entry name" value="DnaB"/>
    <property type="match status" value="1"/>
</dbReference>
<dbReference type="PANTHER" id="PTHR30153">
    <property type="entry name" value="REPLICATIVE DNA HELICASE DNAB"/>
    <property type="match status" value="1"/>
</dbReference>
<evidence type="ECO:0000256" key="2">
    <source>
        <dbReference type="ARBA" id="ARBA00022705"/>
    </source>
</evidence>
<accession>A0A0G9JZ55</accession>
<sequence>MQSPIINMEKTILSSILFDEKQFNLVSNILEASDFLSITHKNIYICMKELFEENKPISEDFIHKKLNDKNIDGQLFDVISTLPITNILVYVKEIKKESIEREIKLLGNKLSNKFDIETIDKILLLRDKLLSLSFIKKLKNIDEIKDILNKYSLTAEELKKASFEYLIDNFIVKNEITMIAARPSSGKSLTTMGFVHMILNEKKVIRIIYLDGDNSKTTLNERGLSIVLEKYKEKINYIQGHKNIELQEIIKQILQTNLKDVLIVFDSIKNFMFGRDRDKNKDVSKIMELLKDLRNNGASILFLHHTNKPKQDIDELIYAGSSAWEEDTTNAFILKINHDKKAFVFEPFKKRVGDLFELGFTYCQNTITMKLINLDEAKETNEDSEIRNEIIDFISNSKNEPNYTQILNYLMENGFPKMKCNSVINHGKNKYWETKKLKQFNKTVFYLKNSENNTSKVEIKFDSGHLKVS</sequence>
<dbReference type="GO" id="GO:0005829">
    <property type="term" value="C:cytosol"/>
    <property type="evidence" value="ECO:0007669"/>
    <property type="project" value="TreeGrafter"/>
</dbReference>
<keyword evidence="1" id="KW-0639">Primosome</keyword>
<evidence type="ECO:0000259" key="4">
    <source>
        <dbReference type="Pfam" id="PF00772"/>
    </source>
</evidence>
<proteinExistence type="predicted"/>
<dbReference type="InterPro" id="IPR036185">
    <property type="entry name" value="DNA_heli_DnaB-like_N_sf"/>
</dbReference>
<dbReference type="InterPro" id="IPR027417">
    <property type="entry name" value="P-loop_NTPase"/>
</dbReference>
<keyword evidence="3" id="KW-0238">DNA-binding</keyword>
<dbReference type="Gene3D" id="3.40.50.300">
    <property type="entry name" value="P-loop containing nucleotide triphosphate hydrolases"/>
    <property type="match status" value="1"/>
</dbReference>
<dbReference type="Proteomes" id="UP000035514">
    <property type="component" value="Unassembled WGS sequence"/>
</dbReference>
<keyword evidence="2" id="KW-0235">DNA replication</keyword>
<dbReference type="GO" id="GO:0005524">
    <property type="term" value="F:ATP binding"/>
    <property type="evidence" value="ECO:0007669"/>
    <property type="project" value="InterPro"/>
</dbReference>
<dbReference type="InterPro" id="IPR016136">
    <property type="entry name" value="DNA_helicase_N/primase_C"/>
</dbReference>
<feature type="domain" description="DNA helicase DnaB-like N-terminal" evidence="4">
    <location>
        <begin position="6"/>
        <end position="95"/>
    </location>
</feature>
<evidence type="ECO:0000313" key="5">
    <source>
        <dbReference type="EMBL" id="KLD98859.1"/>
    </source>
</evidence>